<feature type="transmembrane region" description="Helical" evidence="14">
    <location>
        <begin position="127"/>
        <end position="145"/>
    </location>
</feature>
<keyword evidence="7 14" id="KW-0812">Transmembrane</keyword>
<evidence type="ECO:0000256" key="10">
    <source>
        <dbReference type="ARBA" id="ARBA00022989"/>
    </source>
</evidence>
<feature type="domain" description="MIR" evidence="15">
    <location>
        <begin position="280"/>
        <end position="333"/>
    </location>
</feature>
<dbReference type="Gene3D" id="2.80.10.50">
    <property type="match status" value="1"/>
</dbReference>
<evidence type="ECO:0000256" key="1">
    <source>
        <dbReference type="ARBA" id="ARBA00004477"/>
    </source>
</evidence>
<proteinExistence type="inferred from homology"/>
<feature type="transmembrane region" description="Helical" evidence="14">
    <location>
        <begin position="174"/>
        <end position="191"/>
    </location>
</feature>
<comment type="catalytic activity">
    <reaction evidence="12 14">
        <text>a di-trans,poly-cis-dolichyl beta-D-mannosyl phosphate + L-threonyl-[protein] = 3-O-(alpha-D-mannosyl)-L-threonyl-[protein] + a di-trans,poly-cis-dolichyl phosphate + H(+)</text>
        <dbReference type="Rhea" id="RHEA:53396"/>
        <dbReference type="Rhea" id="RHEA-COMP:11060"/>
        <dbReference type="Rhea" id="RHEA-COMP:13547"/>
        <dbReference type="Rhea" id="RHEA-COMP:19498"/>
        <dbReference type="Rhea" id="RHEA-COMP:19501"/>
        <dbReference type="ChEBI" id="CHEBI:15378"/>
        <dbReference type="ChEBI" id="CHEBI:30013"/>
        <dbReference type="ChEBI" id="CHEBI:57683"/>
        <dbReference type="ChEBI" id="CHEBI:58211"/>
        <dbReference type="ChEBI" id="CHEBI:137323"/>
        <dbReference type="EC" id="2.4.1.109"/>
    </reaction>
</comment>
<dbReference type="PANTHER" id="PTHR10050:SF46">
    <property type="entry name" value="PROTEIN O-MANNOSYL-TRANSFERASE 2"/>
    <property type="match status" value="1"/>
</dbReference>
<dbReference type="InterPro" id="IPR027005">
    <property type="entry name" value="PMT-like"/>
</dbReference>
<dbReference type="CDD" id="cd23276">
    <property type="entry name" value="beta-trefoil_MIR_PMT"/>
    <property type="match status" value="1"/>
</dbReference>
<keyword evidence="6 14" id="KW-0808">Transferase</keyword>
<dbReference type="InterPro" id="IPR016093">
    <property type="entry name" value="MIR_motif"/>
</dbReference>
<dbReference type="EMBL" id="KC513608">
    <property type="protein sequence ID" value="AGE95517.1"/>
    <property type="molecule type" value="Genomic_DNA"/>
</dbReference>
<dbReference type="Pfam" id="PF02815">
    <property type="entry name" value="MIR"/>
    <property type="match status" value="1"/>
</dbReference>
<feature type="transmembrane region" description="Helical" evidence="14">
    <location>
        <begin position="626"/>
        <end position="644"/>
    </location>
</feature>
<dbReference type="VEuPathDB" id="MicrosporidiaDB:AEWQ_021250"/>
<dbReference type="PANTHER" id="PTHR10050">
    <property type="entry name" value="DOLICHYL-PHOSPHATE-MANNOSE--PROTEIN MANNOSYLTRANSFERASE"/>
    <property type="match status" value="1"/>
</dbReference>
<dbReference type="GO" id="GO:0005789">
    <property type="term" value="C:endoplasmic reticulum membrane"/>
    <property type="evidence" value="ECO:0007669"/>
    <property type="project" value="UniProtKB-SubCell"/>
</dbReference>
<reference evidence="16" key="1">
    <citation type="journal article" date="2013" name="Eukaryot. Cell">
        <title>Extremely Reduced Levels of Heterozygosity in the Vertebrate Pathogen Encephalitozoon cuniculi.</title>
        <authorList>
            <person name="Selman M."/>
            <person name="Sak B."/>
            <person name="Kvac M."/>
            <person name="Farinelli L."/>
            <person name="Weiss L.M."/>
            <person name="Corradi N."/>
        </authorList>
    </citation>
    <scope>NUCLEOTIDE SEQUENCE</scope>
</reference>
<dbReference type="VEuPathDB" id="MicrosporidiaDB:ECU02_1300"/>
<dbReference type="SMART" id="SM00472">
    <property type="entry name" value="MIR"/>
    <property type="match status" value="3"/>
</dbReference>
<dbReference type="AlphaFoldDB" id="M1K8D3"/>
<feature type="domain" description="MIR" evidence="15">
    <location>
        <begin position="400"/>
        <end position="455"/>
    </location>
</feature>
<sequence>MMRKTKYLEISTTLLIFMLSIVIKTYKIENGDFVIWDEAHFGKFSEKYLSRKFYFDVHPPLGKILTSLGGYLFNQPLDFEFKSGEKFPPGFDYSGMRRFHSIIASFTPVFGYLMLKEMRYSYRRRLLLSMVFLFENGFTSIGRLILLDSHLLTFTAAVAYFMTRVYFRSRKTIHLPSVFLLGLTLGCVLSIKWIGFLTMGLVGIFTVYQLWCNAISKESILVLVKLFFMKAFFLIGIPASLYVLLFYVHFEIVNRSGSDDGHMSSLFQASLKGSSIGNNRKYPLFGTKITIKSAKTGGGYLHSHNHKYPDGGNNQVTIYHHKDENNEWLFQKVTDDLEDAEFIESGDTVVLLHMETRKYLDIPGTHSLISRGLRAESSGNHLSETNLFKIEVVDDALEKESRIKTLTTRFRLLNIKHNCYLGPSSRKYPSWGFEQGEVICTTKKDEATLWNVEENNSDKLSKERNPVYREIARYPFIRKFVEHNKAMFITNASFVQDEDLEPERIVSRPYEWLILRRGLRMTSWDGRTEKFYMFGNPLIWYSSGVCVILSPVILLSRIIRQRRRGKPLAFLRGEGYIVFLSCCGWLLHYIPFFFVKRVLYFHHYYPALFFALFSLCYVMKFVRLRLVAVFVSAAITSFFLYSRLTYGFAEETEFLRRISIIPTWDFIEKEQ</sequence>
<dbReference type="VEuPathDB" id="MicrosporidiaDB:AEWR_021260"/>
<keyword evidence="9 14" id="KW-0256">Endoplasmic reticulum</keyword>
<dbReference type="SUPFAM" id="SSF82109">
    <property type="entry name" value="MIR domain"/>
    <property type="match status" value="1"/>
</dbReference>
<feature type="transmembrane region" description="Helical" evidence="14">
    <location>
        <begin position="197"/>
        <end position="215"/>
    </location>
</feature>
<comment type="subcellular location">
    <subcellularLocation>
        <location evidence="1 14">Endoplasmic reticulum membrane</location>
        <topology evidence="1 14">Multi-pass membrane protein</topology>
    </subcellularLocation>
</comment>
<evidence type="ECO:0000256" key="6">
    <source>
        <dbReference type="ARBA" id="ARBA00022679"/>
    </source>
</evidence>
<comment type="pathway">
    <text evidence="2 14">Protein modification; protein glycosylation.</text>
</comment>
<dbReference type="UniPathway" id="UPA00378"/>
<evidence type="ECO:0000313" key="16">
    <source>
        <dbReference type="EMBL" id="AGE95517.1"/>
    </source>
</evidence>
<organism evidence="16">
    <name type="scientific">Encephalitozoon cuniculi</name>
    <name type="common">Microsporidian parasite</name>
    <dbReference type="NCBI Taxonomy" id="6035"/>
    <lineage>
        <taxon>Eukaryota</taxon>
        <taxon>Fungi</taxon>
        <taxon>Fungi incertae sedis</taxon>
        <taxon>Microsporidia</taxon>
        <taxon>Unikaryonidae</taxon>
        <taxon>Encephalitozoon</taxon>
    </lineage>
</organism>
<feature type="transmembrane region" description="Helical" evidence="14">
    <location>
        <begin position="227"/>
        <end position="250"/>
    </location>
</feature>
<evidence type="ECO:0000256" key="7">
    <source>
        <dbReference type="ARBA" id="ARBA00022692"/>
    </source>
</evidence>
<gene>
    <name evidence="16" type="ORF">ECU02_1300</name>
</gene>
<dbReference type="EC" id="2.4.1.109" evidence="4 14"/>
<evidence type="ECO:0000256" key="4">
    <source>
        <dbReference type="ARBA" id="ARBA00012839"/>
    </source>
</evidence>
<comment type="similarity">
    <text evidence="3 14">Belongs to the glycosyltransferase 39 family.</text>
</comment>
<evidence type="ECO:0000256" key="9">
    <source>
        <dbReference type="ARBA" id="ARBA00022824"/>
    </source>
</evidence>
<dbReference type="InterPro" id="IPR032421">
    <property type="entry name" value="PMT_4TMC"/>
</dbReference>
<keyword evidence="10 14" id="KW-1133">Transmembrane helix</keyword>
<evidence type="ECO:0000256" key="11">
    <source>
        <dbReference type="ARBA" id="ARBA00023136"/>
    </source>
</evidence>
<dbReference type="VEuPathDB" id="MicrosporidiaDB:AEWD_021280"/>
<protein>
    <recommendedName>
        <fullName evidence="4 14">Dolichyl-phosphate-mannose--protein mannosyltransferase</fullName>
        <ecNumber evidence="4 14">2.4.1.109</ecNumber>
    </recommendedName>
</protein>
<evidence type="ECO:0000259" key="15">
    <source>
        <dbReference type="PROSITE" id="PS50919"/>
    </source>
</evidence>
<feature type="transmembrane region" description="Helical" evidence="14">
    <location>
        <begin position="7"/>
        <end position="26"/>
    </location>
</feature>
<dbReference type="Pfam" id="PF16192">
    <property type="entry name" value="PMT_4TMC"/>
    <property type="match status" value="1"/>
</dbReference>
<feature type="transmembrane region" description="Helical" evidence="14">
    <location>
        <begin position="98"/>
        <end position="115"/>
    </location>
</feature>
<evidence type="ECO:0000256" key="8">
    <source>
        <dbReference type="ARBA" id="ARBA00022737"/>
    </source>
</evidence>
<evidence type="ECO:0000256" key="13">
    <source>
        <dbReference type="ARBA" id="ARBA00045102"/>
    </source>
</evidence>
<evidence type="ECO:0000256" key="12">
    <source>
        <dbReference type="ARBA" id="ARBA00045085"/>
    </source>
</evidence>
<evidence type="ECO:0000256" key="5">
    <source>
        <dbReference type="ARBA" id="ARBA00022676"/>
    </source>
</evidence>
<feature type="transmembrane region" description="Helical" evidence="14">
    <location>
        <begin position="576"/>
        <end position="595"/>
    </location>
</feature>
<dbReference type="VEuPathDB" id="MicrosporidiaDB:M970_021260"/>
<feature type="transmembrane region" description="Helical" evidence="14">
    <location>
        <begin position="601"/>
        <end position="619"/>
    </location>
</feature>
<keyword evidence="5 14" id="KW-0328">Glycosyltransferase</keyword>
<evidence type="ECO:0000256" key="14">
    <source>
        <dbReference type="RuleBase" id="RU367007"/>
    </source>
</evidence>
<dbReference type="InterPro" id="IPR036300">
    <property type="entry name" value="MIR_dom_sf"/>
</dbReference>
<dbReference type="PROSITE" id="PS50919">
    <property type="entry name" value="MIR"/>
    <property type="match status" value="2"/>
</dbReference>
<accession>M1K8D3</accession>
<dbReference type="OMA" id="WEVSAYG"/>
<dbReference type="InterPro" id="IPR003342">
    <property type="entry name" value="ArnT-like_N"/>
</dbReference>
<evidence type="ECO:0000256" key="3">
    <source>
        <dbReference type="ARBA" id="ARBA00007222"/>
    </source>
</evidence>
<feature type="transmembrane region" description="Helical" evidence="14">
    <location>
        <begin position="151"/>
        <end position="167"/>
    </location>
</feature>
<name>M1K8D3_ENCCN</name>
<dbReference type="Pfam" id="PF02366">
    <property type="entry name" value="PMT"/>
    <property type="match status" value="1"/>
</dbReference>
<dbReference type="GO" id="GO:0004169">
    <property type="term" value="F:dolichyl-phosphate-mannose-protein mannosyltransferase activity"/>
    <property type="evidence" value="ECO:0007669"/>
    <property type="project" value="UniProtKB-UniRule"/>
</dbReference>
<comment type="catalytic activity">
    <reaction evidence="13 14">
        <text>a di-trans,poly-cis-dolichyl beta-D-mannosyl phosphate + L-seryl-[protein] = 3-O-(alpha-D-mannosyl)-L-seryl-[protein] + a di-trans,poly-cis-dolichyl phosphate + H(+)</text>
        <dbReference type="Rhea" id="RHEA:17377"/>
        <dbReference type="Rhea" id="RHEA-COMP:9863"/>
        <dbReference type="Rhea" id="RHEA-COMP:13546"/>
        <dbReference type="Rhea" id="RHEA-COMP:19498"/>
        <dbReference type="Rhea" id="RHEA-COMP:19501"/>
        <dbReference type="ChEBI" id="CHEBI:15378"/>
        <dbReference type="ChEBI" id="CHEBI:29999"/>
        <dbReference type="ChEBI" id="CHEBI:57683"/>
        <dbReference type="ChEBI" id="CHEBI:58211"/>
        <dbReference type="ChEBI" id="CHEBI:137321"/>
        <dbReference type="EC" id="2.4.1.109"/>
    </reaction>
</comment>
<feature type="transmembrane region" description="Helical" evidence="14">
    <location>
        <begin position="538"/>
        <end position="555"/>
    </location>
</feature>
<comment type="function">
    <text evidence="14">Transfers mannose from Dol-P-mannose to Ser or Thr residues on proteins.</text>
</comment>
<keyword evidence="11 14" id="KW-0472">Membrane</keyword>
<keyword evidence="8" id="KW-0677">Repeat</keyword>
<evidence type="ECO:0000256" key="2">
    <source>
        <dbReference type="ARBA" id="ARBA00004922"/>
    </source>
</evidence>